<dbReference type="InterPro" id="IPR017452">
    <property type="entry name" value="GPCR_Rhodpsn_7TM"/>
</dbReference>
<evidence type="ECO:0000256" key="2">
    <source>
        <dbReference type="ARBA" id="ARBA00010663"/>
    </source>
</evidence>
<proteinExistence type="inferred from homology"/>
<gene>
    <name evidence="9" type="ORF">MNOR_LOCUS29846</name>
</gene>
<evidence type="ECO:0000256" key="6">
    <source>
        <dbReference type="RuleBase" id="RU000688"/>
    </source>
</evidence>
<accession>A0AAV2RZ06</accession>
<dbReference type="InterPro" id="IPR000276">
    <property type="entry name" value="GPCR_Rhodpsn"/>
</dbReference>
<dbReference type="Proteomes" id="UP001497623">
    <property type="component" value="Unassembled WGS sequence"/>
</dbReference>
<evidence type="ECO:0000313" key="10">
    <source>
        <dbReference type="Proteomes" id="UP001497623"/>
    </source>
</evidence>
<dbReference type="PRINTS" id="PR00237">
    <property type="entry name" value="GPCRRHODOPSN"/>
</dbReference>
<evidence type="ECO:0000256" key="1">
    <source>
        <dbReference type="ARBA" id="ARBA00004370"/>
    </source>
</evidence>
<reference evidence="9 10" key="1">
    <citation type="submission" date="2024-05" db="EMBL/GenBank/DDBJ databases">
        <authorList>
            <person name="Wallberg A."/>
        </authorList>
    </citation>
    <scope>NUCLEOTIDE SEQUENCE [LARGE SCALE GENOMIC DNA]</scope>
</reference>
<dbReference type="PANTHER" id="PTHR47760">
    <property type="entry name" value="G-PROTEIN COUPLED RECEPTOR B0563.6-LIKE PROTEIN-RELATED"/>
    <property type="match status" value="1"/>
</dbReference>
<dbReference type="PROSITE" id="PS00237">
    <property type="entry name" value="G_PROTEIN_RECEP_F1_1"/>
    <property type="match status" value="1"/>
</dbReference>
<evidence type="ECO:0000313" key="9">
    <source>
        <dbReference type="EMBL" id="CAL4146284.1"/>
    </source>
</evidence>
<dbReference type="PROSITE" id="PS50262">
    <property type="entry name" value="G_PROTEIN_RECEP_F1_2"/>
    <property type="match status" value="1"/>
</dbReference>
<keyword evidence="4 7" id="KW-1133">Transmembrane helix</keyword>
<dbReference type="SUPFAM" id="SSF81321">
    <property type="entry name" value="Family A G protein-coupled receptor-like"/>
    <property type="match status" value="1"/>
</dbReference>
<protein>
    <recommendedName>
        <fullName evidence="8">G-protein coupled receptors family 1 profile domain-containing protein</fullName>
    </recommendedName>
</protein>
<evidence type="ECO:0000256" key="4">
    <source>
        <dbReference type="ARBA" id="ARBA00022989"/>
    </source>
</evidence>
<feature type="transmembrane region" description="Helical" evidence="7">
    <location>
        <begin position="273"/>
        <end position="292"/>
    </location>
</feature>
<keyword evidence="3 6" id="KW-0812">Transmembrane</keyword>
<comment type="subcellular location">
    <subcellularLocation>
        <location evidence="1">Membrane</location>
    </subcellularLocation>
</comment>
<comment type="caution">
    <text evidence="9">The sequence shown here is derived from an EMBL/GenBank/DDBJ whole genome shotgun (WGS) entry which is preliminary data.</text>
</comment>
<dbReference type="Gene3D" id="1.20.1070.10">
    <property type="entry name" value="Rhodopsin 7-helix transmembrane proteins"/>
    <property type="match status" value="1"/>
</dbReference>
<dbReference type="EMBL" id="CAXKWB010035312">
    <property type="protein sequence ID" value="CAL4146284.1"/>
    <property type="molecule type" value="Genomic_DNA"/>
</dbReference>
<dbReference type="PANTHER" id="PTHR47760:SF1">
    <property type="entry name" value="G-PROTEIN COUPLED RECEPTORS FAMILY 1 PROFILE DOMAIN-CONTAINING PROTEIN"/>
    <property type="match status" value="1"/>
</dbReference>
<keyword evidence="6" id="KW-0675">Receptor</keyword>
<evidence type="ECO:0000256" key="3">
    <source>
        <dbReference type="ARBA" id="ARBA00022692"/>
    </source>
</evidence>
<evidence type="ECO:0000256" key="7">
    <source>
        <dbReference type="SAM" id="Phobius"/>
    </source>
</evidence>
<dbReference type="AlphaFoldDB" id="A0AAV2RZ06"/>
<dbReference type="GO" id="GO:0016020">
    <property type="term" value="C:membrane"/>
    <property type="evidence" value="ECO:0007669"/>
    <property type="project" value="UniProtKB-SubCell"/>
</dbReference>
<keyword evidence="5 7" id="KW-0472">Membrane</keyword>
<dbReference type="InterPro" id="IPR019427">
    <property type="entry name" value="7TM_GPCR_serpentine_rcpt_Srw"/>
</dbReference>
<organism evidence="9 10">
    <name type="scientific">Meganyctiphanes norvegica</name>
    <name type="common">Northern krill</name>
    <name type="synonym">Thysanopoda norvegica</name>
    <dbReference type="NCBI Taxonomy" id="48144"/>
    <lineage>
        <taxon>Eukaryota</taxon>
        <taxon>Metazoa</taxon>
        <taxon>Ecdysozoa</taxon>
        <taxon>Arthropoda</taxon>
        <taxon>Crustacea</taxon>
        <taxon>Multicrustacea</taxon>
        <taxon>Malacostraca</taxon>
        <taxon>Eumalacostraca</taxon>
        <taxon>Eucarida</taxon>
        <taxon>Euphausiacea</taxon>
        <taxon>Euphausiidae</taxon>
        <taxon>Meganyctiphanes</taxon>
    </lineage>
</organism>
<keyword evidence="10" id="KW-1185">Reference proteome</keyword>
<comment type="similarity">
    <text evidence="2 6">Belongs to the G-protein coupled receptor 1 family.</text>
</comment>
<dbReference type="InterPro" id="IPR053093">
    <property type="entry name" value="GPCR-like"/>
</dbReference>
<feature type="transmembrane region" description="Helical" evidence="7">
    <location>
        <begin position="52"/>
        <end position="72"/>
    </location>
</feature>
<keyword evidence="6" id="KW-0807">Transducer</keyword>
<dbReference type="GO" id="GO:0008528">
    <property type="term" value="F:G protein-coupled peptide receptor activity"/>
    <property type="evidence" value="ECO:0007669"/>
    <property type="project" value="InterPro"/>
</dbReference>
<feature type="transmembrane region" description="Helical" evidence="7">
    <location>
        <begin position="84"/>
        <end position="105"/>
    </location>
</feature>
<name>A0AAV2RZ06_MEGNR</name>
<feature type="domain" description="G-protein coupled receptors family 1 profile" evidence="8">
    <location>
        <begin position="64"/>
        <end position="372"/>
    </location>
</feature>
<dbReference type="Pfam" id="PF10324">
    <property type="entry name" value="7TM_GPCR_Srw"/>
    <property type="match status" value="2"/>
</dbReference>
<evidence type="ECO:0000256" key="5">
    <source>
        <dbReference type="ARBA" id="ARBA00023136"/>
    </source>
</evidence>
<feature type="transmembrane region" description="Helical" evidence="7">
    <location>
        <begin position="313"/>
        <end position="336"/>
    </location>
</feature>
<evidence type="ECO:0000259" key="8">
    <source>
        <dbReference type="PROSITE" id="PS50262"/>
    </source>
</evidence>
<keyword evidence="6" id="KW-0297">G-protein coupled receptor</keyword>
<sequence>MTNSDQGVAANDGFTTAFTMTNITQVLGEDGRPPIAYIPEDMAQVHLITYQILYPILIVFGIITNGLTIVITNRPKLRNYHVNSYIQLLAITDLLGCVVCIPAAMSAGDCAFHNYAMAVYFAHCCWSLVNLTKTLSFYVIIWMAYDRFLAVWAYTSFKNVEKPGVLRNRILLSTIVCVGVYVPIMINGEVECLGDGCSELIKSGFGDAMILASEHGVVVNKTVAVAASEIVVPDISLLDITTVYWLAIDGYSLNFEKTWHRVFMVIHGLLVNWLPGLLLVFLSAALMVALAIGKLKNTASNTKRKSKQFLQTVTLLTIAVSFIICSLPITVVILFISDKKQGLCYVSFNIEVIRAIGSLLQMMWNNFNVLTIFILNAEYKLELEETLKMVPLIGKRVTNMCFKHREDEIEPDFEEMVERTTPAKTASNNPTFV</sequence>